<comment type="pathway">
    <text evidence="1">Phospholipid metabolism; CDP-diacylglycerol biosynthesis; CDP-diacylglycerol from sn-glycerol 3-phosphate: step 2/3.</text>
</comment>
<dbReference type="EC" id="2.3.1.51" evidence="5"/>
<dbReference type="Pfam" id="PF01553">
    <property type="entry name" value="Acyltransferase"/>
    <property type="match status" value="1"/>
</dbReference>
<comment type="domain">
    <text evidence="5">The HXXXXD motif is essential for acyltransferase activity and may constitute the binding site for the phosphate moiety of the glycerol-3-phosphate.</text>
</comment>
<keyword evidence="5" id="KW-0443">Lipid metabolism</keyword>
<evidence type="ECO:0000313" key="9">
    <source>
        <dbReference type="Proteomes" id="UP000887568"/>
    </source>
</evidence>
<dbReference type="Proteomes" id="UP000887568">
    <property type="component" value="Unplaced"/>
</dbReference>
<accession>A0A913Z350</accession>
<keyword evidence="9" id="KW-1185">Reference proteome</keyword>
<dbReference type="GeneID" id="119720003"/>
<dbReference type="PANTHER" id="PTHR10434">
    <property type="entry name" value="1-ACYL-SN-GLYCEROL-3-PHOSPHATE ACYLTRANSFERASE"/>
    <property type="match status" value="1"/>
</dbReference>
<dbReference type="GO" id="GO:0016020">
    <property type="term" value="C:membrane"/>
    <property type="evidence" value="ECO:0007669"/>
    <property type="project" value="InterPro"/>
</dbReference>
<name>A0A913Z350_PATMI</name>
<proteinExistence type="inferred from homology"/>
<dbReference type="InterPro" id="IPR002123">
    <property type="entry name" value="Plipid/glycerol_acylTrfase"/>
</dbReference>
<feature type="transmembrane region" description="Helical" evidence="6">
    <location>
        <begin position="6"/>
        <end position="24"/>
    </location>
</feature>
<evidence type="ECO:0000256" key="2">
    <source>
        <dbReference type="ARBA" id="ARBA00008655"/>
    </source>
</evidence>
<dbReference type="OMA" id="DGWAACA"/>
<dbReference type="InterPro" id="IPR004552">
    <property type="entry name" value="AGP_acyltrans"/>
</dbReference>
<comment type="catalytic activity">
    <reaction evidence="5">
        <text>a 1-acyl-sn-glycero-3-phosphate + an acyl-CoA = a 1,2-diacyl-sn-glycero-3-phosphate + CoA</text>
        <dbReference type="Rhea" id="RHEA:19709"/>
        <dbReference type="ChEBI" id="CHEBI:57287"/>
        <dbReference type="ChEBI" id="CHEBI:57970"/>
        <dbReference type="ChEBI" id="CHEBI:58342"/>
        <dbReference type="ChEBI" id="CHEBI:58608"/>
        <dbReference type="EC" id="2.3.1.51"/>
    </reaction>
</comment>
<dbReference type="GO" id="GO:0003841">
    <property type="term" value="F:1-acylglycerol-3-phosphate O-acyltransferase activity"/>
    <property type="evidence" value="ECO:0007669"/>
    <property type="project" value="UniProtKB-UniRule"/>
</dbReference>
<evidence type="ECO:0000259" key="7">
    <source>
        <dbReference type="SMART" id="SM00563"/>
    </source>
</evidence>
<comment type="similarity">
    <text evidence="2 5">Belongs to the 1-acyl-sn-glycerol-3-phosphate acyltransferase family.</text>
</comment>
<evidence type="ECO:0000313" key="8">
    <source>
        <dbReference type="EnsemblMetazoa" id="XP_038045426.1"/>
    </source>
</evidence>
<sequence length="276" mass="31632">MELEELDVVQILIVSVLIFLPLLYELSSTFKYYAKMWLLYVILAFGSLLIIVLGLHRWRDPENAKLICWILSYTSKLFGIRAEIRGSEYLRHDKPCVVVANHQSSLDLFGMYMNGVWPDRCVPLAKKELRMVPFYGWVAWLTGAIFIDRLNPECAKGTVDATVKILRDHNLKLWVYPEGTRNHDAGLLPFKKGAFHLAVTAQVPICPVVFSSYSEFYSKKEKRFGTGKFTITILPPIMTDGKTSEDVNELTEQVRKQMLNVYNESSMQRLESNGVN</sequence>
<dbReference type="SMART" id="SM00563">
    <property type="entry name" value="PlsC"/>
    <property type="match status" value="1"/>
</dbReference>
<keyword evidence="3 5" id="KW-0808">Transferase</keyword>
<keyword evidence="4 5" id="KW-0012">Acyltransferase</keyword>
<dbReference type="AlphaFoldDB" id="A0A913Z350"/>
<dbReference type="PANTHER" id="PTHR10434:SF11">
    <property type="entry name" value="1-ACYL-SN-GLYCEROL-3-PHOSPHATE ACYLTRANSFERASE"/>
    <property type="match status" value="1"/>
</dbReference>
<reference evidence="8" key="1">
    <citation type="submission" date="2022-11" db="UniProtKB">
        <authorList>
            <consortium name="EnsemblMetazoa"/>
        </authorList>
    </citation>
    <scope>IDENTIFICATION</scope>
</reference>
<dbReference type="GO" id="GO:0005783">
    <property type="term" value="C:endoplasmic reticulum"/>
    <property type="evidence" value="ECO:0007669"/>
    <property type="project" value="TreeGrafter"/>
</dbReference>
<dbReference type="CDD" id="cd07989">
    <property type="entry name" value="LPLAT_AGPAT-like"/>
    <property type="match status" value="1"/>
</dbReference>
<keyword evidence="5" id="KW-0444">Lipid biosynthesis</keyword>
<dbReference type="RefSeq" id="XP_038045426.1">
    <property type="nucleotide sequence ID" value="XM_038189498.1"/>
</dbReference>
<feature type="transmembrane region" description="Helical" evidence="6">
    <location>
        <begin position="36"/>
        <end position="58"/>
    </location>
</feature>
<evidence type="ECO:0000256" key="6">
    <source>
        <dbReference type="SAM" id="Phobius"/>
    </source>
</evidence>
<dbReference type="SUPFAM" id="SSF69593">
    <property type="entry name" value="Glycerol-3-phosphate (1)-acyltransferase"/>
    <property type="match status" value="1"/>
</dbReference>
<dbReference type="NCBIfam" id="TIGR00530">
    <property type="entry name" value="AGP_acyltrn"/>
    <property type="match status" value="1"/>
</dbReference>
<feature type="domain" description="Phospholipid/glycerol acyltransferase" evidence="7">
    <location>
        <begin position="96"/>
        <end position="213"/>
    </location>
</feature>
<dbReference type="EnsemblMetazoa" id="XM_038189498.1">
    <property type="protein sequence ID" value="XP_038045426.1"/>
    <property type="gene ID" value="LOC119720003"/>
</dbReference>
<organism evidence="8 9">
    <name type="scientific">Patiria miniata</name>
    <name type="common">Bat star</name>
    <name type="synonym">Asterina miniata</name>
    <dbReference type="NCBI Taxonomy" id="46514"/>
    <lineage>
        <taxon>Eukaryota</taxon>
        <taxon>Metazoa</taxon>
        <taxon>Echinodermata</taxon>
        <taxon>Eleutherozoa</taxon>
        <taxon>Asterozoa</taxon>
        <taxon>Asteroidea</taxon>
        <taxon>Valvatacea</taxon>
        <taxon>Valvatida</taxon>
        <taxon>Asterinidae</taxon>
        <taxon>Patiria</taxon>
    </lineage>
</organism>
<protein>
    <recommendedName>
        <fullName evidence="5">1-acyl-sn-glycerol-3-phosphate acyltransferase</fullName>
        <ecNumber evidence="5">2.3.1.51</ecNumber>
    </recommendedName>
</protein>
<dbReference type="GO" id="GO:0006654">
    <property type="term" value="P:phosphatidic acid biosynthetic process"/>
    <property type="evidence" value="ECO:0007669"/>
    <property type="project" value="TreeGrafter"/>
</dbReference>
<keyword evidence="6" id="KW-1133">Transmembrane helix</keyword>
<keyword evidence="6" id="KW-0812">Transmembrane</keyword>
<evidence type="ECO:0000256" key="3">
    <source>
        <dbReference type="ARBA" id="ARBA00022679"/>
    </source>
</evidence>
<keyword evidence="5" id="KW-1208">Phospholipid metabolism</keyword>
<keyword evidence="6" id="KW-0472">Membrane</keyword>
<evidence type="ECO:0000256" key="4">
    <source>
        <dbReference type="ARBA" id="ARBA00023315"/>
    </source>
</evidence>
<evidence type="ECO:0000256" key="1">
    <source>
        <dbReference type="ARBA" id="ARBA00004728"/>
    </source>
</evidence>
<keyword evidence="5" id="KW-0594">Phospholipid biosynthesis</keyword>
<evidence type="ECO:0000256" key="5">
    <source>
        <dbReference type="RuleBase" id="RU361267"/>
    </source>
</evidence>
<dbReference type="OrthoDB" id="202234at2759"/>